<dbReference type="InterPro" id="IPR012340">
    <property type="entry name" value="NA-bd_OB-fold"/>
</dbReference>
<protein>
    <recommendedName>
        <fullName evidence="4">Recombination protein O</fullName>
    </recommendedName>
</protein>
<dbReference type="EMBL" id="CP123443">
    <property type="protein sequence ID" value="WGK69765.1"/>
    <property type="molecule type" value="Genomic_DNA"/>
</dbReference>
<evidence type="ECO:0000313" key="3">
    <source>
        <dbReference type="Proteomes" id="UP001228690"/>
    </source>
</evidence>
<dbReference type="InterPro" id="IPR037278">
    <property type="entry name" value="ARFGAP/RecO"/>
</dbReference>
<reference evidence="2 3" key="1">
    <citation type="submission" date="2023-04" db="EMBL/GenBank/DDBJ databases">
        <title>Spirochaete genome identified in red abalone sample constitutes a novel genus.</title>
        <authorList>
            <person name="Sharma S.P."/>
            <person name="Purcell C.M."/>
            <person name="Hyde J.R."/>
            <person name="Severin A.J."/>
        </authorList>
    </citation>
    <scope>NUCLEOTIDE SEQUENCE [LARGE SCALE GENOMIC DNA]</scope>
    <source>
        <strain evidence="2 3">SP-2023</strain>
    </source>
</reference>
<dbReference type="Gene3D" id="2.40.50.140">
    <property type="entry name" value="Nucleic acid-binding proteins"/>
    <property type="match status" value="1"/>
</dbReference>
<evidence type="ECO:0008006" key="4">
    <source>
        <dbReference type="Google" id="ProtNLM"/>
    </source>
</evidence>
<dbReference type="SUPFAM" id="SSF57863">
    <property type="entry name" value="ArfGap/RecO-like zinc finger"/>
    <property type="match status" value="1"/>
</dbReference>
<organism evidence="2 3">
    <name type="scientific">Candidatus Haliotispira prima</name>
    <dbReference type="NCBI Taxonomy" id="3034016"/>
    <lineage>
        <taxon>Bacteria</taxon>
        <taxon>Pseudomonadati</taxon>
        <taxon>Spirochaetota</taxon>
        <taxon>Spirochaetia</taxon>
        <taxon>Spirochaetales</taxon>
        <taxon>Spirochaetaceae</taxon>
        <taxon>Candidatus Haliotispira</taxon>
    </lineage>
</organism>
<evidence type="ECO:0000313" key="2">
    <source>
        <dbReference type="EMBL" id="WGK69765.1"/>
    </source>
</evidence>
<name>A0ABY8MK72_9SPIO</name>
<sequence>MSENMSGTLRPVMRAQSIWENYRVPCNEYIPVYIVFSEPWRDLHRHVIFLSPHYGLLSAFLYGAVSKRNPMRATAQAFSFGRLNVRQSKRRGQWLQIVDWQLEAPGMVLNPPSCPEVYLHVALWSELLLYSHGTGHSGYSGDSTKPISEQDGSESALLFAELRSLLSSVLHFGSAAHCRLATLRFFWQFLLLEGFQPGLSCCHNCDRAFSLFDEEVFFSERSELLCSRCAYARSGCFLSSEELNLLCWAEQDLSGFVRQDEFFFGQQCAHYSEVGRMMFTKLHRSLEVLLGRSLRSSEFV</sequence>
<gene>
    <name evidence="2" type="ORF">P0082_02565</name>
</gene>
<keyword evidence="3" id="KW-1185">Reference proteome</keyword>
<dbReference type="RefSeq" id="WP_326927952.1">
    <property type="nucleotide sequence ID" value="NZ_CP123443.1"/>
</dbReference>
<accession>A0ABY8MK72</accession>
<dbReference type="PANTHER" id="PTHR33991:SF1">
    <property type="entry name" value="DNA REPAIR PROTEIN RECO"/>
    <property type="match status" value="1"/>
</dbReference>
<dbReference type="Proteomes" id="UP001228690">
    <property type="component" value="Chromosome"/>
</dbReference>
<evidence type="ECO:0000256" key="1">
    <source>
        <dbReference type="ARBA" id="ARBA00023172"/>
    </source>
</evidence>
<dbReference type="InterPro" id="IPR003717">
    <property type="entry name" value="RecO"/>
</dbReference>
<dbReference type="PANTHER" id="PTHR33991">
    <property type="entry name" value="DNA REPAIR PROTEIN RECO"/>
    <property type="match status" value="1"/>
</dbReference>
<proteinExistence type="predicted"/>
<keyword evidence="1" id="KW-0233">DNA recombination</keyword>